<dbReference type="EMBL" id="JBHSMI010000003">
    <property type="protein sequence ID" value="MFC5401534.1"/>
    <property type="molecule type" value="Genomic_DNA"/>
</dbReference>
<evidence type="ECO:0000259" key="1">
    <source>
        <dbReference type="Pfam" id="PF00149"/>
    </source>
</evidence>
<proteinExistence type="predicted"/>
<dbReference type="Proteomes" id="UP001596113">
    <property type="component" value="Unassembled WGS sequence"/>
</dbReference>
<accession>A0ABW0HKI7</accession>
<dbReference type="CDD" id="cd07383">
    <property type="entry name" value="MPP_Dcr2"/>
    <property type="match status" value="1"/>
</dbReference>
<gene>
    <name evidence="2" type="ORF">ACFPOF_02205</name>
</gene>
<dbReference type="InterPro" id="IPR004843">
    <property type="entry name" value="Calcineurin-like_PHP"/>
</dbReference>
<dbReference type="InterPro" id="IPR029052">
    <property type="entry name" value="Metallo-depent_PP-like"/>
</dbReference>
<dbReference type="PANTHER" id="PTHR32440:SF11">
    <property type="entry name" value="METALLOPHOSPHOESTERASE DOMAIN-CONTAINING PROTEIN"/>
    <property type="match status" value="1"/>
</dbReference>
<dbReference type="SUPFAM" id="SSF56300">
    <property type="entry name" value="Metallo-dependent phosphatases"/>
    <property type="match status" value="1"/>
</dbReference>
<sequence>MGVDLKFNEDKTFTIMQLTDMHYGPDKEDSKGNDTKTKALVERIIASVKPDLIVLTGDMIWSNNVPDPKESFRRAIAPIVASGIPWAAVFGNHDAEAGVSREELMAIQQEHDLCLSEAGPEDINGIGNYVLTVKGAGGSTEAAALYFFDSGIEAPEPIGGYAWIHPDQVYWYTKQSAQIAERNGASLPALAFFHIPFPEYNDAWKDEHVKGVKEENVECPKVNTGLFGAMVHRGDVVGTFVGHDHDNDYVGTVHGIRLCYGRVTGYNTYGKLKRGARVIRLHEGRRDFDTWIVEEDGSVVR</sequence>
<comment type="caution">
    <text evidence="2">The sequence shown here is derived from an EMBL/GenBank/DDBJ whole genome shotgun (WGS) entry which is preliminary data.</text>
</comment>
<organism evidence="2 3">
    <name type="scientific">Cohnella soli</name>
    <dbReference type="NCBI Taxonomy" id="425005"/>
    <lineage>
        <taxon>Bacteria</taxon>
        <taxon>Bacillati</taxon>
        <taxon>Bacillota</taxon>
        <taxon>Bacilli</taxon>
        <taxon>Bacillales</taxon>
        <taxon>Paenibacillaceae</taxon>
        <taxon>Cohnella</taxon>
    </lineage>
</organism>
<protein>
    <submittedName>
        <fullName evidence="2">Metallophosphoesterase family protein</fullName>
    </submittedName>
</protein>
<dbReference type="Gene3D" id="3.60.21.10">
    <property type="match status" value="1"/>
</dbReference>
<keyword evidence="3" id="KW-1185">Reference proteome</keyword>
<dbReference type="InterPro" id="IPR011230">
    <property type="entry name" value="PAP14/16/28/29"/>
</dbReference>
<feature type="domain" description="Calcineurin-like phosphoesterase" evidence="1">
    <location>
        <begin position="14"/>
        <end position="245"/>
    </location>
</feature>
<evidence type="ECO:0000313" key="2">
    <source>
        <dbReference type="EMBL" id="MFC5401534.1"/>
    </source>
</evidence>
<dbReference type="PANTHER" id="PTHR32440">
    <property type="entry name" value="PHOSPHATASE DCR2-RELATED-RELATED"/>
    <property type="match status" value="1"/>
</dbReference>
<name>A0ABW0HKI7_9BACL</name>
<evidence type="ECO:0000313" key="3">
    <source>
        <dbReference type="Proteomes" id="UP001596113"/>
    </source>
</evidence>
<dbReference type="PIRSF" id="PIRSF030250">
    <property type="entry name" value="Ptase_At2g46880"/>
    <property type="match status" value="1"/>
</dbReference>
<dbReference type="Pfam" id="PF00149">
    <property type="entry name" value="Metallophos"/>
    <property type="match status" value="1"/>
</dbReference>
<dbReference type="RefSeq" id="WP_378129184.1">
    <property type="nucleotide sequence ID" value="NZ_JBHSMI010000003.1"/>
</dbReference>
<reference evidence="3" key="1">
    <citation type="journal article" date="2019" name="Int. J. Syst. Evol. Microbiol.">
        <title>The Global Catalogue of Microorganisms (GCM) 10K type strain sequencing project: providing services to taxonomists for standard genome sequencing and annotation.</title>
        <authorList>
            <consortium name="The Broad Institute Genomics Platform"/>
            <consortium name="The Broad Institute Genome Sequencing Center for Infectious Disease"/>
            <person name="Wu L."/>
            <person name="Ma J."/>
        </authorList>
    </citation>
    <scope>NUCLEOTIDE SEQUENCE [LARGE SCALE GENOMIC DNA]</scope>
    <source>
        <strain evidence="3">CGMCC 1.18575</strain>
    </source>
</reference>